<dbReference type="Proteomes" id="UP001344658">
    <property type="component" value="Unassembled WGS sequence"/>
</dbReference>
<feature type="region of interest" description="Disordered" evidence="1">
    <location>
        <begin position="122"/>
        <end position="162"/>
    </location>
</feature>
<organism evidence="2 3">
    <name type="scientific">Actinacidiphila polyblastidii</name>
    <dbReference type="NCBI Taxonomy" id="3110430"/>
    <lineage>
        <taxon>Bacteria</taxon>
        <taxon>Bacillati</taxon>
        <taxon>Actinomycetota</taxon>
        <taxon>Actinomycetes</taxon>
        <taxon>Kitasatosporales</taxon>
        <taxon>Streptomycetaceae</taxon>
        <taxon>Actinacidiphila</taxon>
    </lineage>
</organism>
<feature type="compositionally biased region" description="Basic and acidic residues" evidence="1">
    <location>
        <begin position="128"/>
        <end position="137"/>
    </location>
</feature>
<dbReference type="EMBL" id="JAZEWV010000036">
    <property type="protein sequence ID" value="MEE4545895.1"/>
    <property type="molecule type" value="Genomic_DNA"/>
</dbReference>
<gene>
    <name evidence="2" type="ORF">V2S66_28485</name>
</gene>
<sequence length="646" mass="63705">MNGAPGLWRLWQAVAAALAGGRSYEQLLDTVPGPAAKAATAMLAEQLRAHDMLVEVPPGWGDAGGPAGPAEPPPRIAAWLAAVAADPVDAWERIRSAAVDVDGTGPVAAAAVRALTAAGVRVPPPAPRADRNARPHTAEPPAAVPVTSTPGAGPVGSGQAAVPPAAVPEASASGAVPVGSVPAAVPAGTVQALVPEACAPREVSVGSVPGDSPVGPGPAVVPSAVEIPGAVPEASAPGEAPTGFGGAAEPVVLAVGQVAVAAAARGEVGFVSPVGAPAAARRDAEMIGERIGLPAGMPPAVVVAALVGGAAAHRLVCVVAGLPDPGEDVLAAAPAPPWAHGRPTALVARLDPLTAEYHPWWQSADPADPADPNHTDTVSARVEALTDAETGALPALAVDDLPQVPAGLAGCDAGGAAVCGTGVDTAMARLSCAVGAAERLIALDRGAPVVVGADARHAEGVRLRRLLHTAVPRLKAADTAGTAEEWALSPGARRWFKAVTLRFGARADLRVVRLADGVFHAELHCGAELLGWAVEHSAADAAAYCALAAAGTLQWRAAGGDPAASVHAPCGALPVPAADAADPSPLRADAWIRPAGAAEREDALQREVRALLGVRAGSATPVAPGPGPGLLRALAVAGFAVLETAP</sequence>
<dbReference type="RefSeq" id="WP_330799600.1">
    <property type="nucleotide sequence ID" value="NZ_JAZEWV010000036.1"/>
</dbReference>
<comment type="caution">
    <text evidence="2">The sequence shown here is derived from an EMBL/GenBank/DDBJ whole genome shotgun (WGS) entry which is preliminary data.</text>
</comment>
<evidence type="ECO:0000256" key="1">
    <source>
        <dbReference type="SAM" id="MobiDB-lite"/>
    </source>
</evidence>
<accession>A0ABU7PJ96</accession>
<keyword evidence="3" id="KW-1185">Reference proteome</keyword>
<evidence type="ECO:0000313" key="2">
    <source>
        <dbReference type="EMBL" id="MEE4545895.1"/>
    </source>
</evidence>
<proteinExistence type="predicted"/>
<protein>
    <submittedName>
        <fullName evidence="2">Uncharacterized protein</fullName>
    </submittedName>
</protein>
<name>A0ABU7PJ96_9ACTN</name>
<evidence type="ECO:0000313" key="3">
    <source>
        <dbReference type="Proteomes" id="UP001344658"/>
    </source>
</evidence>
<reference evidence="2 3" key="1">
    <citation type="submission" date="2023-12" db="EMBL/GenBank/DDBJ databases">
        <title>Streptomyces sp. V4-01.</title>
        <authorList>
            <person name="Somphong A."/>
            <person name="Phongsopitanun W."/>
        </authorList>
    </citation>
    <scope>NUCLEOTIDE SEQUENCE [LARGE SCALE GENOMIC DNA]</scope>
    <source>
        <strain evidence="2 3">V4-01</strain>
    </source>
</reference>